<dbReference type="InterPro" id="IPR038129">
    <property type="entry name" value="Nanos_sf"/>
</dbReference>
<feature type="binding site" evidence="5">
    <location>
        <position position="417"/>
    </location>
    <ligand>
        <name>substrate</name>
    </ligand>
</feature>
<keyword evidence="6" id="KW-0862">Zinc</keyword>
<evidence type="ECO:0000313" key="8">
    <source>
        <dbReference type="EMBL" id="RWS25726.1"/>
    </source>
</evidence>
<comment type="similarity">
    <text evidence="6">Belongs to the nanos family.</text>
</comment>
<dbReference type="OrthoDB" id="1937899at2759"/>
<dbReference type="InterPro" id="IPR007724">
    <property type="entry name" value="Poly_GlycHdrlase"/>
</dbReference>
<dbReference type="Pfam" id="PF20811">
    <property type="entry name" value="PARG_cat_N"/>
    <property type="match status" value="1"/>
</dbReference>
<proteinExistence type="inferred from homology"/>
<feature type="binding site" evidence="5">
    <location>
        <position position="362"/>
    </location>
    <ligand>
        <name>substrate</name>
    </ligand>
</feature>
<accession>A0A443SDY2</accession>
<keyword evidence="6" id="KW-0863">Zinc-finger</keyword>
<gene>
    <name evidence="8" type="ORF">B4U80_02975</name>
</gene>
<dbReference type="GO" id="GO:0004649">
    <property type="term" value="F:poly(ADP-ribose) glycohydrolase activity"/>
    <property type="evidence" value="ECO:0007669"/>
    <property type="project" value="UniProtKB-EC"/>
</dbReference>
<dbReference type="STRING" id="299467.A0A443SDY2"/>
<dbReference type="EMBL" id="NCKV01003433">
    <property type="protein sequence ID" value="RWS25726.1"/>
    <property type="molecule type" value="Genomic_DNA"/>
</dbReference>
<keyword evidence="3 8" id="KW-0378">Hydrolase</keyword>
<dbReference type="GO" id="GO:0005634">
    <property type="term" value="C:nucleus"/>
    <property type="evidence" value="ECO:0007669"/>
    <property type="project" value="TreeGrafter"/>
</dbReference>
<feature type="active site" evidence="4">
    <location>
        <position position="378"/>
    </location>
</feature>
<feature type="domain" description="Nanos-type" evidence="7">
    <location>
        <begin position="1"/>
        <end position="45"/>
    </location>
</feature>
<dbReference type="InterPro" id="IPR046372">
    <property type="entry name" value="PARG_cat_C"/>
</dbReference>
<feature type="binding site" evidence="5">
    <location>
        <position position="376"/>
    </location>
    <ligand>
        <name>substrate</name>
    </ligand>
</feature>
<dbReference type="GO" id="GO:0006417">
    <property type="term" value="P:regulation of translation"/>
    <property type="evidence" value="ECO:0007669"/>
    <property type="project" value="UniProtKB-UniRule"/>
</dbReference>
<dbReference type="InterPro" id="IPR024161">
    <property type="entry name" value="Znf_nanos-typ"/>
</dbReference>
<dbReference type="GO" id="GO:0006282">
    <property type="term" value="P:regulation of DNA repair"/>
    <property type="evidence" value="ECO:0007669"/>
    <property type="project" value="InterPro"/>
</dbReference>
<dbReference type="PANTHER" id="PTHR12837">
    <property type="entry name" value="POLY ADP-RIBOSE GLYCOHYDROLASE"/>
    <property type="match status" value="1"/>
</dbReference>
<dbReference type="GO" id="GO:0003723">
    <property type="term" value="F:RNA binding"/>
    <property type="evidence" value="ECO:0007669"/>
    <property type="project" value="UniProtKB-UniRule"/>
</dbReference>
<dbReference type="VEuPathDB" id="VectorBase:LDEU006314"/>
<evidence type="ECO:0000256" key="4">
    <source>
        <dbReference type="PIRSR" id="PIRSR607724-1"/>
    </source>
</evidence>
<dbReference type="GO" id="GO:0009225">
    <property type="term" value="P:nucleotide-sugar metabolic process"/>
    <property type="evidence" value="ECO:0007669"/>
    <property type="project" value="TreeGrafter"/>
</dbReference>
<dbReference type="Pfam" id="PF05741">
    <property type="entry name" value="zf-nanos"/>
    <property type="match status" value="1"/>
</dbReference>
<organism evidence="8 9">
    <name type="scientific">Leptotrombidium deliense</name>
    <dbReference type="NCBI Taxonomy" id="299467"/>
    <lineage>
        <taxon>Eukaryota</taxon>
        <taxon>Metazoa</taxon>
        <taxon>Ecdysozoa</taxon>
        <taxon>Arthropoda</taxon>
        <taxon>Chelicerata</taxon>
        <taxon>Arachnida</taxon>
        <taxon>Acari</taxon>
        <taxon>Acariformes</taxon>
        <taxon>Trombidiformes</taxon>
        <taxon>Prostigmata</taxon>
        <taxon>Anystina</taxon>
        <taxon>Parasitengona</taxon>
        <taxon>Trombiculoidea</taxon>
        <taxon>Trombiculidae</taxon>
        <taxon>Leptotrombidium</taxon>
    </lineage>
</organism>
<dbReference type="PROSITE" id="PS51522">
    <property type="entry name" value="ZF_NANOS"/>
    <property type="match status" value="1"/>
</dbReference>
<name>A0A443SDY2_9ACAR</name>
<feature type="active site" evidence="4">
    <location>
        <position position="377"/>
    </location>
</feature>
<keyword evidence="6" id="KW-0479">Metal-binding</keyword>
<dbReference type="GO" id="GO:0005975">
    <property type="term" value="P:carbohydrate metabolic process"/>
    <property type="evidence" value="ECO:0007669"/>
    <property type="project" value="InterPro"/>
</dbReference>
<dbReference type="InterPro" id="IPR048362">
    <property type="entry name" value="PARG_helical"/>
</dbReference>
<reference evidence="8 9" key="1">
    <citation type="journal article" date="2018" name="Gigascience">
        <title>Genomes of trombidid mites reveal novel predicted allergens and laterally-transferred genes associated with secondary metabolism.</title>
        <authorList>
            <person name="Dong X."/>
            <person name="Chaisiri K."/>
            <person name="Xia D."/>
            <person name="Armstrong S.D."/>
            <person name="Fang Y."/>
            <person name="Donnelly M.J."/>
            <person name="Kadowaki T."/>
            <person name="McGarry J.W."/>
            <person name="Darby A.C."/>
            <person name="Makepeace B.L."/>
        </authorList>
    </citation>
    <scope>NUCLEOTIDE SEQUENCE [LARGE SCALE GENOMIC DNA]</scope>
    <source>
        <strain evidence="8">UoL-UT</strain>
    </source>
</reference>
<evidence type="ECO:0000259" key="7">
    <source>
        <dbReference type="PROSITE" id="PS51522"/>
    </source>
</evidence>
<comment type="similarity">
    <text evidence="1">Belongs to the poly(ADP-ribose) glycohydrolase family.</text>
</comment>
<dbReference type="PANTHER" id="PTHR12837:SF15">
    <property type="entry name" value="POLY(ADP-RIBOSE) GLYCOHYDROLASE"/>
    <property type="match status" value="1"/>
</dbReference>
<keyword evidence="6" id="KW-0810">Translation regulation</keyword>
<sequence>MQMYSSHLLKNPYTGKVECPILYNYVCTLCGATGEVAHTRSYCPLASIGRDAGFQQRMSLRENTHLVSCNESRERLSLNNEGNNSKCGTRSEVSDVNEGNNGLHRFVLYKPNELPNPTHFTDLWNSRSHIKMPCSPSNQVILVKYINGKKSQVRLQKWEVIKNHLSGQFNTSSDFITALKAYNPVMVDDDFAVLTCLIEECFDLDERNSFFDNLLPKMVQLALRLPDLVTQSVPILKQRENNTLFISQEQVGCLLANAFFCTYPKRSQYKLLPEINFRSLFSNASEKTLVIKVEKLKCILNYFRRITAETPKGVVSFERRSLRKSELPDWKHSMKPLRCLKVFSEGLIESEGKGMLQVDFANKMVGGGVLNSGCVQEEIRFVINPELIVSRLFTEQLLDDEVLIVTGTEQFSRYSGYADKFRYKGDFIDSTAYDCEQRRCTQIVAIDALYFSSNSREKQYKSEFINRELNKAYTAFLEREEVKRTAIATGHWGCGAFNGDPQLKAILQLLAASESERDVVYFTFYDDNFKSKIDELYDVLQLNEHNVGSLYLKICEFSNSKLADPNIELLHFLVAQS</sequence>
<evidence type="ECO:0000256" key="1">
    <source>
        <dbReference type="ARBA" id="ARBA00009545"/>
    </source>
</evidence>
<dbReference type="Gene3D" id="4.10.60.30">
    <property type="entry name" value="Nanos, RNA-binding domain"/>
    <property type="match status" value="1"/>
</dbReference>
<evidence type="ECO:0000313" key="9">
    <source>
        <dbReference type="Proteomes" id="UP000288716"/>
    </source>
</evidence>
<dbReference type="GO" id="GO:0005737">
    <property type="term" value="C:cytoplasm"/>
    <property type="evidence" value="ECO:0007669"/>
    <property type="project" value="TreeGrafter"/>
</dbReference>
<protein>
    <recommendedName>
        <fullName evidence="2">poly(ADP-ribose) glycohydrolase</fullName>
        <ecNumber evidence="2">3.2.1.143</ecNumber>
    </recommendedName>
</protein>
<evidence type="ECO:0000256" key="2">
    <source>
        <dbReference type="ARBA" id="ARBA00012255"/>
    </source>
</evidence>
<dbReference type="GO" id="GO:1990966">
    <property type="term" value="P:ATP generation from poly-ADP-D-ribose"/>
    <property type="evidence" value="ECO:0007669"/>
    <property type="project" value="TreeGrafter"/>
</dbReference>
<comment type="caution">
    <text evidence="8">The sequence shown here is derived from an EMBL/GenBank/DDBJ whole genome shotgun (WGS) entry which is preliminary data.</text>
</comment>
<keyword evidence="9" id="KW-1185">Reference proteome</keyword>
<evidence type="ECO:0000256" key="5">
    <source>
        <dbReference type="PIRSR" id="PIRSR607724-2"/>
    </source>
</evidence>
<evidence type="ECO:0000256" key="3">
    <source>
        <dbReference type="ARBA" id="ARBA00022801"/>
    </source>
</evidence>
<dbReference type="Proteomes" id="UP000288716">
    <property type="component" value="Unassembled WGS sequence"/>
</dbReference>
<dbReference type="Pfam" id="PF05028">
    <property type="entry name" value="PARG_cat_C"/>
    <property type="match status" value="1"/>
</dbReference>
<dbReference type="EC" id="3.2.1.143" evidence="2"/>
<evidence type="ECO:0000256" key="6">
    <source>
        <dbReference type="PROSITE-ProRule" id="PRU00855"/>
    </source>
</evidence>
<feature type="active site" evidence="4">
    <location>
        <position position="359"/>
    </location>
</feature>
<keyword evidence="6" id="KW-0694">RNA-binding</keyword>
<dbReference type="AlphaFoldDB" id="A0A443SDY2"/>
<dbReference type="GO" id="GO:0008270">
    <property type="term" value="F:zinc ion binding"/>
    <property type="evidence" value="ECO:0007669"/>
    <property type="project" value="UniProtKB-KW"/>
</dbReference>